<dbReference type="EMBL" id="FNKO01000002">
    <property type="protein sequence ID" value="SDQ83202.1"/>
    <property type="molecule type" value="Genomic_DNA"/>
</dbReference>
<keyword evidence="1" id="KW-0472">Membrane</keyword>
<evidence type="ECO:0000256" key="1">
    <source>
        <dbReference type="SAM" id="Phobius"/>
    </source>
</evidence>
<keyword evidence="3" id="KW-1185">Reference proteome</keyword>
<proteinExistence type="predicted"/>
<evidence type="ECO:0000313" key="3">
    <source>
        <dbReference type="Proteomes" id="UP000199301"/>
    </source>
</evidence>
<keyword evidence="1" id="KW-0812">Transmembrane</keyword>
<dbReference type="Proteomes" id="UP000199301">
    <property type="component" value="Unassembled WGS sequence"/>
</dbReference>
<dbReference type="RefSeq" id="WP_092523812.1">
    <property type="nucleotide sequence ID" value="NZ_FNKO01000002.1"/>
</dbReference>
<keyword evidence="1" id="KW-1133">Transmembrane helix</keyword>
<protein>
    <submittedName>
        <fullName evidence="2">Uncharacterized protein</fullName>
    </submittedName>
</protein>
<name>A0A1H1E356_9ACTN</name>
<sequence>MKYVWFGVLLLLGQLVPELLFPEDVTVEFGRFAAMFGTAALAAVVIFAWERWSQGRGPLLRRTRACESEG</sequence>
<organism evidence="2 3">
    <name type="scientific">Actinopolyspora saharensis</name>
    <dbReference type="NCBI Taxonomy" id="995062"/>
    <lineage>
        <taxon>Bacteria</taxon>
        <taxon>Bacillati</taxon>
        <taxon>Actinomycetota</taxon>
        <taxon>Actinomycetes</taxon>
        <taxon>Actinopolysporales</taxon>
        <taxon>Actinopolysporaceae</taxon>
        <taxon>Actinopolyspora</taxon>
    </lineage>
</organism>
<gene>
    <name evidence="2" type="ORF">SAMN04489718_2356</name>
</gene>
<feature type="transmembrane region" description="Helical" evidence="1">
    <location>
        <begin position="32"/>
        <end position="52"/>
    </location>
</feature>
<dbReference type="AlphaFoldDB" id="A0A1H1E356"/>
<evidence type="ECO:0000313" key="2">
    <source>
        <dbReference type="EMBL" id="SDQ83202.1"/>
    </source>
</evidence>
<accession>A0A1H1E356</accession>
<reference evidence="3" key="1">
    <citation type="submission" date="2016-10" db="EMBL/GenBank/DDBJ databases">
        <authorList>
            <person name="Varghese N."/>
            <person name="Submissions S."/>
        </authorList>
    </citation>
    <scope>NUCLEOTIDE SEQUENCE [LARGE SCALE GENOMIC DNA]</scope>
    <source>
        <strain evidence="3">DSM 45459</strain>
    </source>
</reference>